<dbReference type="InterPro" id="IPR050447">
    <property type="entry name" value="Erg6_SMT_methyltransf"/>
</dbReference>
<dbReference type="AlphaFoldDB" id="A0A1T4SZW1"/>
<keyword evidence="3" id="KW-0489">Methyltransferase</keyword>
<dbReference type="InterPro" id="IPR013216">
    <property type="entry name" value="Methyltransf_11"/>
</dbReference>
<protein>
    <submittedName>
        <fullName evidence="3">Ubiquinone/menaquinone biosynthesis C-methylase UbiE</fullName>
    </submittedName>
</protein>
<proteinExistence type="predicted"/>
<dbReference type="RefSeq" id="WP_085937115.1">
    <property type="nucleotide sequence ID" value="NZ_FUWJ01000011.1"/>
</dbReference>
<feature type="domain" description="Methyltransferase type 11" evidence="2">
    <location>
        <begin position="65"/>
        <end position="162"/>
    </location>
</feature>
<dbReference type="PANTHER" id="PTHR44068:SF11">
    <property type="entry name" value="GERANYL DIPHOSPHATE 2-C-METHYLTRANSFERASE"/>
    <property type="match status" value="1"/>
</dbReference>
<reference evidence="4" key="1">
    <citation type="submission" date="2017-02" db="EMBL/GenBank/DDBJ databases">
        <authorList>
            <person name="Varghese N."/>
            <person name="Submissions S."/>
        </authorList>
    </citation>
    <scope>NUCLEOTIDE SEQUENCE [LARGE SCALE GENOMIC DNA]</scope>
    <source>
        <strain evidence="4">ATCC 27094</strain>
    </source>
</reference>
<dbReference type="STRING" id="225324.SAMN02745126_05383"/>
<dbReference type="GO" id="GO:0008757">
    <property type="term" value="F:S-adenosylmethionine-dependent methyltransferase activity"/>
    <property type="evidence" value="ECO:0007669"/>
    <property type="project" value="InterPro"/>
</dbReference>
<dbReference type="InterPro" id="IPR029063">
    <property type="entry name" value="SAM-dependent_MTases_sf"/>
</dbReference>
<evidence type="ECO:0000259" key="2">
    <source>
        <dbReference type="Pfam" id="PF08241"/>
    </source>
</evidence>
<sequence>MNDKVERHYASRSLVDSVLAAVDEALPSQPKPTDLAPLDQFHAGGLEASRMLATLAGLAPGQRVLDVGCGIGGPARFLAETFGCSVVGIDLTAEYCRLAEALTQRVGLADKVSFRPADALDLPFDAASFDAVWTQHVAMNIADRPRLYREIHRVLRPGGKLALYDAVAGSGDPLFPVPWARDASTSFLLTPEALRTVLEQSGFAIVAWRDVTPEASRWFAARAGATPQKLGLHLLMGPDFRTMAVNFGRSVLEGRVGLLMAVAQKSTA</sequence>
<dbReference type="Proteomes" id="UP000190092">
    <property type="component" value="Unassembled WGS sequence"/>
</dbReference>
<dbReference type="PANTHER" id="PTHR44068">
    <property type="entry name" value="ZGC:194242"/>
    <property type="match status" value="1"/>
</dbReference>
<name>A0A1T4SZW1_9HYPH</name>
<dbReference type="GO" id="GO:0032259">
    <property type="term" value="P:methylation"/>
    <property type="evidence" value="ECO:0007669"/>
    <property type="project" value="UniProtKB-KW"/>
</dbReference>
<organism evidence="3 4">
    <name type="scientific">Enhydrobacter aerosaccus</name>
    <dbReference type="NCBI Taxonomy" id="225324"/>
    <lineage>
        <taxon>Bacteria</taxon>
        <taxon>Pseudomonadati</taxon>
        <taxon>Pseudomonadota</taxon>
        <taxon>Alphaproteobacteria</taxon>
        <taxon>Hyphomicrobiales</taxon>
        <taxon>Enhydrobacter</taxon>
    </lineage>
</organism>
<dbReference type="Gene3D" id="3.40.50.150">
    <property type="entry name" value="Vaccinia Virus protein VP39"/>
    <property type="match status" value="1"/>
</dbReference>
<dbReference type="CDD" id="cd02440">
    <property type="entry name" value="AdoMet_MTases"/>
    <property type="match status" value="1"/>
</dbReference>
<dbReference type="EMBL" id="FUWJ01000011">
    <property type="protein sequence ID" value="SKA33669.1"/>
    <property type="molecule type" value="Genomic_DNA"/>
</dbReference>
<dbReference type="SUPFAM" id="SSF53335">
    <property type="entry name" value="S-adenosyl-L-methionine-dependent methyltransferases"/>
    <property type="match status" value="1"/>
</dbReference>
<keyword evidence="3" id="KW-0830">Ubiquinone</keyword>
<dbReference type="OrthoDB" id="7856199at2"/>
<evidence type="ECO:0000313" key="3">
    <source>
        <dbReference type="EMBL" id="SKA33669.1"/>
    </source>
</evidence>
<keyword evidence="4" id="KW-1185">Reference proteome</keyword>
<accession>A0A1T4SZW1</accession>
<dbReference type="Pfam" id="PF08241">
    <property type="entry name" value="Methyltransf_11"/>
    <property type="match status" value="1"/>
</dbReference>
<gene>
    <name evidence="3" type="ORF">SAMN02745126_05383</name>
</gene>
<keyword evidence="1" id="KW-0808">Transferase</keyword>
<evidence type="ECO:0000256" key="1">
    <source>
        <dbReference type="ARBA" id="ARBA00022679"/>
    </source>
</evidence>
<evidence type="ECO:0000313" key="4">
    <source>
        <dbReference type="Proteomes" id="UP000190092"/>
    </source>
</evidence>